<organism evidence="1 2">
    <name type="scientific">Panagrolaimus sp. PS1159</name>
    <dbReference type="NCBI Taxonomy" id="55785"/>
    <lineage>
        <taxon>Eukaryota</taxon>
        <taxon>Metazoa</taxon>
        <taxon>Ecdysozoa</taxon>
        <taxon>Nematoda</taxon>
        <taxon>Chromadorea</taxon>
        <taxon>Rhabditida</taxon>
        <taxon>Tylenchina</taxon>
        <taxon>Panagrolaimomorpha</taxon>
        <taxon>Panagrolaimoidea</taxon>
        <taxon>Panagrolaimidae</taxon>
        <taxon>Panagrolaimus</taxon>
    </lineage>
</organism>
<evidence type="ECO:0000313" key="2">
    <source>
        <dbReference type="WBParaSite" id="PS1159_v2.g18441.t1"/>
    </source>
</evidence>
<sequence>MVSETGCCGMHIRTCAKIVSVVGILVSIGSAFSTLFMWYYSPVALLMLLTYIFVFIGTRKENPSYLVPAEIILGINIAINFVIAIGFFVISLVAPQSIINKLVNKHTTQEDARKEFHVLYFLMAGVAAVASLYTIFAFTVIFKARKYFIKRAAKNYQASQRY</sequence>
<reference evidence="2" key="1">
    <citation type="submission" date="2022-11" db="UniProtKB">
        <authorList>
            <consortium name="WormBaseParasite"/>
        </authorList>
    </citation>
    <scope>IDENTIFICATION</scope>
</reference>
<name>A0AC35FMB4_9BILA</name>
<dbReference type="Proteomes" id="UP000887580">
    <property type="component" value="Unplaced"/>
</dbReference>
<dbReference type="WBParaSite" id="PS1159_v2.g18441.t1">
    <property type="protein sequence ID" value="PS1159_v2.g18441.t1"/>
    <property type="gene ID" value="PS1159_v2.g18441"/>
</dbReference>
<evidence type="ECO:0000313" key="1">
    <source>
        <dbReference type="Proteomes" id="UP000887580"/>
    </source>
</evidence>
<accession>A0AC35FMB4</accession>
<proteinExistence type="predicted"/>
<protein>
    <submittedName>
        <fullName evidence="2">NADH dehydrogenase subunit 6</fullName>
    </submittedName>
</protein>